<keyword evidence="18 27" id="KW-0560">Oxidoreductase</keyword>
<comment type="pathway">
    <text evidence="5 27">Amino-acid biosynthesis; L-methionine biosynthesis via de novo pathway; L-homoserine from L-aspartate: step 3/3.</text>
</comment>
<comment type="caution">
    <text evidence="31">The sequence shown here is derived from an EMBL/GenBank/DDBJ whole genome shotgun (WGS) entry which is preliminary data.</text>
</comment>
<evidence type="ECO:0000313" key="32">
    <source>
        <dbReference type="Proteomes" id="UP000615796"/>
    </source>
</evidence>
<evidence type="ECO:0000256" key="27">
    <source>
        <dbReference type="PIRNR" id="PIRNR000727"/>
    </source>
</evidence>
<evidence type="ECO:0000256" key="18">
    <source>
        <dbReference type="ARBA" id="ARBA00023002"/>
    </source>
</evidence>
<dbReference type="InterPro" id="IPR011147">
    <property type="entry name" value="Bifunc_Aspkin/hSer_DH"/>
</dbReference>
<evidence type="ECO:0000256" key="10">
    <source>
        <dbReference type="ARBA" id="ARBA00022605"/>
    </source>
</evidence>
<comment type="pathway">
    <text evidence="6 27">Amino-acid biosynthesis; L-threonine biosynthesis; L-threonine from L-aspartate: step 1/5.</text>
</comment>
<dbReference type="PIRSF" id="PIRSF000727">
    <property type="entry name" value="ThrA"/>
    <property type="match status" value="1"/>
</dbReference>
<dbReference type="GO" id="GO:0004412">
    <property type="term" value="F:homoserine dehydrogenase activity"/>
    <property type="evidence" value="ECO:0007669"/>
    <property type="project" value="UniProtKB-UniRule"/>
</dbReference>
<comment type="similarity">
    <text evidence="8 27">In the N-terminal section; belongs to the aspartokinase family.</text>
</comment>
<comment type="cofactor">
    <cofactor evidence="1">
        <name>a metal cation</name>
        <dbReference type="ChEBI" id="CHEBI:25213"/>
    </cofactor>
</comment>
<keyword evidence="11 27" id="KW-0808">Transferase</keyword>
<evidence type="ECO:0000256" key="1">
    <source>
        <dbReference type="ARBA" id="ARBA00001920"/>
    </source>
</evidence>
<evidence type="ECO:0000256" key="13">
    <source>
        <dbReference type="ARBA" id="ARBA00022723"/>
    </source>
</evidence>
<evidence type="ECO:0000256" key="17">
    <source>
        <dbReference type="ARBA" id="ARBA00022857"/>
    </source>
</evidence>
<dbReference type="RefSeq" id="WP_187026384.1">
    <property type="nucleotide sequence ID" value="NZ_JACRUP010000008.1"/>
</dbReference>
<comment type="function">
    <text evidence="23">Bifunctional aspartate kinase and homoserine dehydrogenase that catalyzes the first and the third steps toward the synthesis of lysine, methionine and threonine from aspartate.</text>
</comment>
<dbReference type="FunFam" id="3.30.360.10:FF:000006">
    <property type="entry name" value="Bifunctional aspartokinase/homoserine dehydrogenase"/>
    <property type="match status" value="1"/>
</dbReference>
<evidence type="ECO:0000256" key="12">
    <source>
        <dbReference type="ARBA" id="ARBA00022697"/>
    </source>
</evidence>
<dbReference type="PROSITE" id="PS00324">
    <property type="entry name" value="ASPARTOKINASE"/>
    <property type="match status" value="1"/>
</dbReference>
<dbReference type="GO" id="GO:0050661">
    <property type="term" value="F:NADP binding"/>
    <property type="evidence" value="ECO:0007669"/>
    <property type="project" value="UniProtKB-UniRule"/>
</dbReference>
<comment type="subunit">
    <text evidence="9 27">Homotetramer.</text>
</comment>
<dbReference type="GO" id="GO:0046872">
    <property type="term" value="F:metal ion binding"/>
    <property type="evidence" value="ECO:0007669"/>
    <property type="project" value="UniProtKB-KW"/>
</dbReference>
<keyword evidence="19" id="KW-0520">NAD</keyword>
<dbReference type="InterPro" id="IPR001342">
    <property type="entry name" value="HDH_cat"/>
</dbReference>
<evidence type="ECO:0000256" key="24">
    <source>
        <dbReference type="ARBA" id="ARBA00048561"/>
    </source>
</evidence>
<evidence type="ECO:0000256" key="2">
    <source>
        <dbReference type="ARBA" id="ARBA00004766"/>
    </source>
</evidence>
<evidence type="ECO:0000256" key="21">
    <source>
        <dbReference type="ARBA" id="ARBA00023167"/>
    </source>
</evidence>
<sequence length="801" mass="88729">MKQQLHKFGGSSLADGDCYLNVVDILQQYSQQHDLVVVSAAGKTTNQLIDFVSHLEKDSLTAHQQLQAIRQYQTQLIEELLNGDIADHLMSQLNQECSQLAALTPPLNYAQQSAVLAHGEVWSARLLAALLNQQQLPAIAQDARAFLRAETGPQPEVDRTRSAPLLKEILAQHPQQRVIITGFIAQNSAMETVLLGRNGSDYSATMIGALADVERVTIWSDVAGVYSADPRVVDDACLLPLLRLDEANELARLAAPVLHSRTLQPVVHSTMELHLRSSHQPESGSTRIERILASGRGAKIITSLEDVLLIELTLAAGQDFQRLQHTVLAHLKRAQLEPLAFEVQADQHQLRLAYTREMASDVFSYLQDSALATESKLKEGYSLLAAVGAGVTRNAQHNHGFYQQLKTCPVEFICTAESELSLVAVLRQNTLTERVIGLHKQLFQAQKRVALALCGKGNIGSSWLKLFAEQQTELEKRYGMQFSLVAIIDSQTFWFDEAGINPSQVAARYQDEAQPNDGQRWLQQLGELRNYDEAIVLDVTASEHLAQQYLAMAQHGLHLISANKVAGSAEGEYYHQVKHAFSKIGRHWLYNATVGAGLPINHTVRDLRESGDDITALSGIFSGTLSWLFQQYDGSTPFSELVELAWQQGLTEPDPRHDLDGSDVMRKLVILARESGLNIEPQHVKVESLVPEALRHLSLDDFLDQSHLLNQSLAERLARAQKEHKVIRYVARLEKNGQASVGVEAVELDHPLANLRPCDNIFAIESKWYRDNPLVIRGPGAGREVTAGAIQSDLNRLASLL</sequence>
<evidence type="ECO:0000259" key="30">
    <source>
        <dbReference type="Pfam" id="PF03447"/>
    </source>
</evidence>
<comment type="catalytic activity">
    <reaction evidence="26">
        <text>L-homoserine + NAD(+) = L-aspartate 4-semialdehyde + NADH + H(+)</text>
        <dbReference type="Rhea" id="RHEA:15757"/>
        <dbReference type="ChEBI" id="CHEBI:15378"/>
        <dbReference type="ChEBI" id="CHEBI:57476"/>
        <dbReference type="ChEBI" id="CHEBI:57540"/>
        <dbReference type="ChEBI" id="CHEBI:57945"/>
        <dbReference type="ChEBI" id="CHEBI:537519"/>
        <dbReference type="EC" id="1.1.1.3"/>
    </reaction>
    <physiologicalReaction direction="right-to-left" evidence="26">
        <dbReference type="Rhea" id="RHEA:15759"/>
    </physiologicalReaction>
</comment>
<dbReference type="PANTHER" id="PTHR43070">
    <property type="match status" value="1"/>
</dbReference>
<dbReference type="GO" id="GO:0009088">
    <property type="term" value="P:threonine biosynthetic process"/>
    <property type="evidence" value="ECO:0007669"/>
    <property type="project" value="UniProtKB-UniRule"/>
</dbReference>
<evidence type="ECO:0000256" key="23">
    <source>
        <dbReference type="ARBA" id="ARBA00044938"/>
    </source>
</evidence>
<dbReference type="Pfam" id="PF03447">
    <property type="entry name" value="NAD_binding_3"/>
    <property type="match status" value="1"/>
</dbReference>
<dbReference type="SUPFAM" id="SSF55347">
    <property type="entry name" value="Glyceraldehyde-3-phosphate dehydrogenase-like, C-terminal domain"/>
    <property type="match status" value="1"/>
</dbReference>
<gene>
    <name evidence="31" type="ORF">H8Q88_12310</name>
</gene>
<evidence type="ECO:0000256" key="26">
    <source>
        <dbReference type="ARBA" id="ARBA00049031"/>
    </source>
</evidence>
<evidence type="ECO:0000256" key="4">
    <source>
        <dbReference type="ARBA" id="ARBA00005056"/>
    </source>
</evidence>
<dbReference type="SUPFAM" id="SSF53633">
    <property type="entry name" value="Carbamate kinase-like"/>
    <property type="match status" value="1"/>
</dbReference>
<keyword evidence="21" id="KW-0486">Methionine biosynthesis</keyword>
<dbReference type="GO" id="GO:0009086">
    <property type="term" value="P:methionine biosynthetic process"/>
    <property type="evidence" value="ECO:0007669"/>
    <property type="project" value="UniProtKB-KW"/>
</dbReference>
<feature type="domain" description="Homoserine dehydrogenase catalytic" evidence="29">
    <location>
        <begin position="599"/>
        <end position="794"/>
    </location>
</feature>
<dbReference type="SUPFAM" id="SSF51735">
    <property type="entry name" value="NAD(P)-binding Rossmann-fold domains"/>
    <property type="match status" value="1"/>
</dbReference>
<dbReference type="InterPro" id="IPR036393">
    <property type="entry name" value="AceGlu_kinase-like_sf"/>
</dbReference>
<feature type="domain" description="Aspartate/homoserine dehydrogenase NAD-binding" evidence="30">
    <location>
        <begin position="455"/>
        <end position="591"/>
    </location>
</feature>
<keyword evidence="16 27" id="KW-0067">ATP-binding</keyword>
<reference evidence="31" key="1">
    <citation type="submission" date="2020-08" db="EMBL/GenBank/DDBJ databases">
        <title>Genome Sequencing and Pan-Genome Analysis of Migratory bird Vibrio Strains, Inner Mongolia.</title>
        <authorList>
            <person name="Zheng L."/>
        </authorList>
    </citation>
    <scope>NUCLEOTIDE SEQUENCE</scope>
    <source>
        <strain evidence="31">M13F</strain>
    </source>
</reference>
<dbReference type="Pfam" id="PF00742">
    <property type="entry name" value="Homoserine_dh"/>
    <property type="match status" value="1"/>
</dbReference>
<keyword evidence="10 27" id="KW-0028">Amino-acid biosynthesis</keyword>
<dbReference type="InterPro" id="IPR001341">
    <property type="entry name" value="Asp_kinase"/>
</dbReference>
<comment type="catalytic activity">
    <reaction evidence="25">
        <text>L-homoserine + NADP(+) = L-aspartate 4-semialdehyde + NADPH + H(+)</text>
        <dbReference type="Rhea" id="RHEA:15761"/>
        <dbReference type="ChEBI" id="CHEBI:15378"/>
        <dbReference type="ChEBI" id="CHEBI:57476"/>
        <dbReference type="ChEBI" id="CHEBI:57783"/>
        <dbReference type="ChEBI" id="CHEBI:58349"/>
        <dbReference type="ChEBI" id="CHEBI:537519"/>
        <dbReference type="EC" id="1.1.1.3"/>
    </reaction>
    <physiologicalReaction direction="right-to-left" evidence="25">
        <dbReference type="Rhea" id="RHEA:15763"/>
    </physiologicalReaction>
</comment>
<evidence type="ECO:0000313" key="31">
    <source>
        <dbReference type="EMBL" id="MBC5851685.1"/>
    </source>
</evidence>
<dbReference type="InterPro" id="IPR036291">
    <property type="entry name" value="NAD(P)-bd_dom_sf"/>
</dbReference>
<comment type="pathway">
    <text evidence="3 27">Amino-acid biosynthesis; L-methionine biosynthesis via de novo pathway; L-homoserine from L-aspartate: step 1/3.</text>
</comment>
<dbReference type="GO" id="GO:0009090">
    <property type="term" value="P:homoserine biosynthetic process"/>
    <property type="evidence" value="ECO:0007669"/>
    <property type="project" value="UniProtKB-ARBA"/>
</dbReference>
<evidence type="ECO:0000256" key="3">
    <source>
        <dbReference type="ARBA" id="ARBA00004986"/>
    </source>
</evidence>
<dbReference type="InterPro" id="IPR018042">
    <property type="entry name" value="Aspartate_kinase_CS"/>
</dbReference>
<dbReference type="InterPro" id="IPR042199">
    <property type="entry name" value="AsparK_Bifunc_asparK/hSer_DH"/>
</dbReference>
<organism evidence="31 32">
    <name type="scientific">Vibrio metschnikovii</name>
    <dbReference type="NCBI Taxonomy" id="28172"/>
    <lineage>
        <taxon>Bacteria</taxon>
        <taxon>Pseudomonadati</taxon>
        <taxon>Pseudomonadota</taxon>
        <taxon>Gammaproteobacteria</taxon>
        <taxon>Vibrionales</taxon>
        <taxon>Vibrionaceae</taxon>
        <taxon>Vibrio</taxon>
    </lineage>
</organism>
<evidence type="ECO:0000256" key="11">
    <source>
        <dbReference type="ARBA" id="ARBA00022679"/>
    </source>
</evidence>
<keyword evidence="14 27" id="KW-0547">Nucleotide-binding</keyword>
<dbReference type="EC" id="1.1.1.3" evidence="27"/>
<dbReference type="Pfam" id="PF00696">
    <property type="entry name" value="AA_kinase"/>
    <property type="match status" value="1"/>
</dbReference>
<dbReference type="InterPro" id="IPR019811">
    <property type="entry name" value="HDH_CS"/>
</dbReference>
<evidence type="ECO:0000259" key="28">
    <source>
        <dbReference type="Pfam" id="PF00696"/>
    </source>
</evidence>
<comment type="pathway">
    <text evidence="2 27">Amino-acid biosynthesis; L-lysine biosynthesis via DAP pathway; (S)-tetrahydrodipicolinate from L-aspartate: step 1/4.</text>
</comment>
<name>A0A9X0RBZ6_VIBME</name>
<dbReference type="NCBIfam" id="TIGR00657">
    <property type="entry name" value="asp_kinases"/>
    <property type="match status" value="1"/>
</dbReference>
<comment type="catalytic activity">
    <reaction evidence="24">
        <text>L-aspartate + ATP = 4-phospho-L-aspartate + ADP</text>
        <dbReference type="Rhea" id="RHEA:23776"/>
        <dbReference type="ChEBI" id="CHEBI:29991"/>
        <dbReference type="ChEBI" id="CHEBI:30616"/>
        <dbReference type="ChEBI" id="CHEBI:57535"/>
        <dbReference type="ChEBI" id="CHEBI:456216"/>
        <dbReference type="EC" id="2.7.2.4"/>
    </reaction>
    <physiologicalReaction direction="left-to-right" evidence="24">
        <dbReference type="Rhea" id="RHEA:23777"/>
    </physiologicalReaction>
</comment>
<feature type="domain" description="Aspartate/glutamate/uridylate kinase" evidence="28">
    <location>
        <begin position="5"/>
        <end position="276"/>
    </location>
</feature>
<keyword evidence="17 27" id="KW-0521">NADP</keyword>
<keyword evidence="15 27" id="KW-0418">Kinase</keyword>
<dbReference type="InterPro" id="IPR005106">
    <property type="entry name" value="Asp/hSer_DH_NAD-bd"/>
</dbReference>
<evidence type="ECO:0000256" key="5">
    <source>
        <dbReference type="ARBA" id="ARBA00005062"/>
    </source>
</evidence>
<dbReference type="GO" id="GO:0009089">
    <property type="term" value="P:lysine biosynthetic process via diaminopimelate"/>
    <property type="evidence" value="ECO:0007669"/>
    <property type="project" value="UniProtKB-UniRule"/>
</dbReference>
<keyword evidence="22" id="KW-0511">Multifunctional enzyme</keyword>
<dbReference type="PROSITE" id="PS01042">
    <property type="entry name" value="HOMOSER_DHGENASE"/>
    <property type="match status" value="1"/>
</dbReference>
<comment type="similarity">
    <text evidence="7 27">In the C-terminal section; belongs to the homoserine dehydrogenase family.</text>
</comment>
<evidence type="ECO:0000256" key="16">
    <source>
        <dbReference type="ARBA" id="ARBA00022840"/>
    </source>
</evidence>
<evidence type="ECO:0000256" key="25">
    <source>
        <dbReference type="ARBA" id="ARBA00048841"/>
    </source>
</evidence>
<evidence type="ECO:0000256" key="22">
    <source>
        <dbReference type="ARBA" id="ARBA00023268"/>
    </source>
</evidence>
<accession>A0A9X0RBZ6</accession>
<dbReference type="EC" id="2.7.2.4" evidence="27"/>
<dbReference type="NCBIfam" id="NF007003">
    <property type="entry name" value="PRK09466.1"/>
    <property type="match status" value="1"/>
</dbReference>
<dbReference type="PANTHER" id="PTHR43070:SF5">
    <property type="entry name" value="HOMOSERINE DEHYDROGENASE"/>
    <property type="match status" value="1"/>
</dbReference>
<dbReference type="InterPro" id="IPR049638">
    <property type="entry name" value="AK-HD"/>
</dbReference>
<evidence type="ECO:0000256" key="20">
    <source>
        <dbReference type="ARBA" id="ARBA00023053"/>
    </source>
</evidence>
<evidence type="ECO:0000256" key="8">
    <source>
        <dbReference type="ARBA" id="ARBA00010046"/>
    </source>
</evidence>
<keyword evidence="12" id="KW-0791">Threonine biosynthesis</keyword>
<evidence type="ECO:0000256" key="7">
    <source>
        <dbReference type="ARBA" id="ARBA00007952"/>
    </source>
</evidence>
<keyword evidence="20" id="KW-0915">Sodium</keyword>
<keyword evidence="32" id="KW-1185">Reference proteome</keyword>
<dbReference type="Proteomes" id="UP000615796">
    <property type="component" value="Unassembled WGS sequence"/>
</dbReference>
<dbReference type="Gene3D" id="3.40.1160.10">
    <property type="entry name" value="Acetylglutamate kinase-like"/>
    <property type="match status" value="1"/>
</dbReference>
<dbReference type="EMBL" id="JACRUP010000008">
    <property type="protein sequence ID" value="MBC5851685.1"/>
    <property type="molecule type" value="Genomic_DNA"/>
</dbReference>
<evidence type="ECO:0000256" key="9">
    <source>
        <dbReference type="ARBA" id="ARBA00011881"/>
    </source>
</evidence>
<protein>
    <recommendedName>
        <fullName evidence="27">Bifunctional aspartokinase/homoserine dehydrogenase</fullName>
    </recommendedName>
    <domain>
        <recommendedName>
            <fullName evidence="27">Aspartokinase</fullName>
            <ecNumber evidence="27">2.7.2.4</ecNumber>
        </recommendedName>
    </domain>
    <domain>
        <recommendedName>
            <fullName evidence="27">Homoserine dehydrogenase</fullName>
            <ecNumber evidence="27">1.1.1.3</ecNumber>
        </recommendedName>
    </domain>
</protein>
<dbReference type="AlphaFoldDB" id="A0A9X0RBZ6"/>
<dbReference type="Gene3D" id="3.30.360.10">
    <property type="entry name" value="Dihydrodipicolinate Reductase, domain 2"/>
    <property type="match status" value="1"/>
</dbReference>
<evidence type="ECO:0000259" key="29">
    <source>
        <dbReference type="Pfam" id="PF00742"/>
    </source>
</evidence>
<dbReference type="Gene3D" id="3.40.50.720">
    <property type="entry name" value="NAD(P)-binding Rossmann-like Domain"/>
    <property type="match status" value="1"/>
</dbReference>
<dbReference type="GO" id="GO:0005524">
    <property type="term" value="F:ATP binding"/>
    <property type="evidence" value="ECO:0007669"/>
    <property type="project" value="UniProtKB-UniRule"/>
</dbReference>
<evidence type="ECO:0000256" key="14">
    <source>
        <dbReference type="ARBA" id="ARBA00022741"/>
    </source>
</evidence>
<keyword evidence="13" id="KW-0479">Metal-binding</keyword>
<dbReference type="Gene3D" id="1.20.120.1320">
    <property type="entry name" value="Aspartokinase, catalytic domain"/>
    <property type="match status" value="1"/>
</dbReference>
<dbReference type="InterPro" id="IPR001048">
    <property type="entry name" value="Asp/Glu/Uridylate_kinase"/>
</dbReference>
<evidence type="ECO:0000256" key="15">
    <source>
        <dbReference type="ARBA" id="ARBA00022777"/>
    </source>
</evidence>
<proteinExistence type="inferred from homology"/>
<evidence type="ECO:0000256" key="6">
    <source>
        <dbReference type="ARBA" id="ARBA00005139"/>
    </source>
</evidence>
<comment type="pathway">
    <text evidence="4 27">Amino-acid biosynthesis; L-threonine biosynthesis; L-threonine from L-aspartate: step 3/5.</text>
</comment>
<evidence type="ECO:0000256" key="19">
    <source>
        <dbReference type="ARBA" id="ARBA00023027"/>
    </source>
</evidence>
<dbReference type="GO" id="GO:0004072">
    <property type="term" value="F:aspartate kinase activity"/>
    <property type="evidence" value="ECO:0007669"/>
    <property type="project" value="UniProtKB-UniRule"/>
</dbReference>